<evidence type="ECO:0000313" key="2">
    <source>
        <dbReference type="Proteomes" id="UP000593802"/>
    </source>
</evidence>
<dbReference type="Proteomes" id="UP000593802">
    <property type="component" value="Chromosome"/>
</dbReference>
<keyword evidence="2" id="KW-1185">Reference proteome</keyword>
<reference evidence="1 2" key="1">
    <citation type="submission" date="2020-08" db="EMBL/GenBank/DDBJ databases">
        <title>Complete Genome Sequence of Effusibacillus dendaii Strain skT53, Isolated from Farmland soil.</title>
        <authorList>
            <person name="Konishi T."/>
            <person name="Kawasaki H."/>
        </authorList>
    </citation>
    <scope>NUCLEOTIDE SEQUENCE [LARGE SCALE GENOMIC DNA]</scope>
    <source>
        <strain evidence="2">skT53</strain>
    </source>
</reference>
<gene>
    <name evidence="1" type="ORF">skT53_08300</name>
</gene>
<dbReference type="KEGG" id="eff:skT53_08300"/>
<protein>
    <submittedName>
        <fullName evidence="1">Uncharacterized protein</fullName>
    </submittedName>
</protein>
<name>A0A7I8D6Z0_9BACL</name>
<accession>A0A7I8D6Z0</accession>
<evidence type="ECO:0000313" key="1">
    <source>
        <dbReference type="EMBL" id="BCJ85845.1"/>
    </source>
</evidence>
<sequence length="136" mass="16244">MCTSKKLRIQQNKIFAHLYILKELIPDPGRWRNFITRLEALFSEYTGVLELDRIGFPEDWEAILENTKIRVYRLKPSFKKGGLFLLYRYIETPDMVEMFSYSGPRSTKQRADSMRNIFEQTIPEPRIAYDRINFVI</sequence>
<dbReference type="EMBL" id="AP023366">
    <property type="protein sequence ID" value="BCJ85845.1"/>
    <property type="molecule type" value="Genomic_DNA"/>
</dbReference>
<dbReference type="AlphaFoldDB" id="A0A7I8D6Z0"/>
<organism evidence="1 2">
    <name type="scientific">Effusibacillus dendaii</name>
    <dbReference type="NCBI Taxonomy" id="2743772"/>
    <lineage>
        <taxon>Bacteria</taxon>
        <taxon>Bacillati</taxon>
        <taxon>Bacillota</taxon>
        <taxon>Bacilli</taxon>
        <taxon>Bacillales</taxon>
        <taxon>Alicyclobacillaceae</taxon>
        <taxon>Effusibacillus</taxon>
    </lineage>
</organism>
<proteinExistence type="predicted"/>